<comment type="caution">
    <text evidence="2">The sequence shown here is derived from an EMBL/GenBank/DDBJ whole genome shotgun (WGS) entry which is preliminary data.</text>
</comment>
<sequence length="128" mass="14389">MQMVGVHLSHVHILEDPMVSFHSVHGPPSTKRAHAQSLVKPASQPACLLVPTIKMEERSPGAVPLHGLYYQCKKESKRDDNHKLQEMMDLNYPRAQQKEYSRKARNSTENVSSIRSARSNNSTTAKSI</sequence>
<dbReference type="AlphaFoldDB" id="A0AAN7QKV4"/>
<feature type="compositionally biased region" description="Polar residues" evidence="1">
    <location>
        <begin position="107"/>
        <end position="128"/>
    </location>
</feature>
<name>A0AAN7QKV4_TRANT</name>
<dbReference type="Proteomes" id="UP001346149">
    <property type="component" value="Unassembled WGS sequence"/>
</dbReference>
<accession>A0AAN7QKV4</accession>
<evidence type="ECO:0000313" key="2">
    <source>
        <dbReference type="EMBL" id="KAK4769428.1"/>
    </source>
</evidence>
<dbReference type="EMBL" id="JAXQNO010000021">
    <property type="protein sequence ID" value="KAK4769428.1"/>
    <property type="molecule type" value="Genomic_DNA"/>
</dbReference>
<reference evidence="2 3" key="1">
    <citation type="journal article" date="2023" name="Hortic Res">
        <title>Pangenome of water caltrop reveals structural variations and asymmetric subgenome divergence after allopolyploidization.</title>
        <authorList>
            <person name="Zhang X."/>
            <person name="Chen Y."/>
            <person name="Wang L."/>
            <person name="Yuan Y."/>
            <person name="Fang M."/>
            <person name="Shi L."/>
            <person name="Lu R."/>
            <person name="Comes H.P."/>
            <person name="Ma Y."/>
            <person name="Chen Y."/>
            <person name="Huang G."/>
            <person name="Zhou Y."/>
            <person name="Zheng Z."/>
            <person name="Qiu Y."/>
        </authorList>
    </citation>
    <scope>NUCLEOTIDE SEQUENCE [LARGE SCALE GENOMIC DNA]</scope>
    <source>
        <strain evidence="2">F231</strain>
    </source>
</reference>
<gene>
    <name evidence="2" type="ORF">SAY86_027578</name>
</gene>
<organism evidence="2 3">
    <name type="scientific">Trapa natans</name>
    <name type="common">Water chestnut</name>
    <dbReference type="NCBI Taxonomy" id="22666"/>
    <lineage>
        <taxon>Eukaryota</taxon>
        <taxon>Viridiplantae</taxon>
        <taxon>Streptophyta</taxon>
        <taxon>Embryophyta</taxon>
        <taxon>Tracheophyta</taxon>
        <taxon>Spermatophyta</taxon>
        <taxon>Magnoliopsida</taxon>
        <taxon>eudicotyledons</taxon>
        <taxon>Gunneridae</taxon>
        <taxon>Pentapetalae</taxon>
        <taxon>rosids</taxon>
        <taxon>malvids</taxon>
        <taxon>Myrtales</taxon>
        <taxon>Lythraceae</taxon>
        <taxon>Trapa</taxon>
    </lineage>
</organism>
<evidence type="ECO:0000313" key="3">
    <source>
        <dbReference type="Proteomes" id="UP001346149"/>
    </source>
</evidence>
<feature type="region of interest" description="Disordered" evidence="1">
    <location>
        <begin position="89"/>
        <end position="128"/>
    </location>
</feature>
<proteinExistence type="predicted"/>
<evidence type="ECO:0000256" key="1">
    <source>
        <dbReference type="SAM" id="MobiDB-lite"/>
    </source>
</evidence>
<protein>
    <submittedName>
        <fullName evidence="2">Uncharacterized protein</fullName>
    </submittedName>
</protein>
<keyword evidence="3" id="KW-1185">Reference proteome</keyword>